<name>A0A857D2L2_MICAE</name>
<dbReference type="RefSeq" id="WP_158199621.1">
    <property type="nucleotide sequence ID" value="NZ_CP046973.1"/>
</dbReference>
<proteinExistence type="predicted"/>
<evidence type="ECO:0000313" key="1">
    <source>
        <dbReference type="EMBL" id="QGZ89589.1"/>
    </source>
</evidence>
<evidence type="ECO:0000313" key="2">
    <source>
        <dbReference type="Proteomes" id="UP000438345"/>
    </source>
</evidence>
<dbReference type="AlphaFoldDB" id="A0A857D2L2"/>
<accession>A0A857D2L2</accession>
<protein>
    <submittedName>
        <fullName evidence="1">Uncharacterized protein</fullName>
    </submittedName>
</protein>
<dbReference type="Proteomes" id="UP000438345">
    <property type="component" value="Chromosome"/>
</dbReference>
<dbReference type="EMBL" id="CP046973">
    <property type="protein sequence ID" value="QGZ89589.1"/>
    <property type="molecule type" value="Genomic_DNA"/>
</dbReference>
<gene>
    <name evidence="1" type="ORF">GQR42_08455</name>
</gene>
<organism evidence="1 2">
    <name type="scientific">Microcystis aeruginosa FD4</name>
    <dbReference type="NCBI Taxonomy" id="2686288"/>
    <lineage>
        <taxon>Bacteria</taxon>
        <taxon>Bacillati</taxon>
        <taxon>Cyanobacteriota</taxon>
        <taxon>Cyanophyceae</taxon>
        <taxon>Oscillatoriophycideae</taxon>
        <taxon>Chroococcales</taxon>
        <taxon>Microcystaceae</taxon>
        <taxon>Microcystis</taxon>
    </lineage>
</organism>
<reference evidence="1 2" key="1">
    <citation type="submission" date="2019-12" db="EMBL/GenBank/DDBJ databases">
        <title>Complete genome sequence of Microcystis aeruginosa strain FD4.</title>
        <authorList>
            <person name="Urakawa H."/>
        </authorList>
    </citation>
    <scope>NUCLEOTIDE SEQUENCE [LARGE SCALE GENOMIC DNA]</scope>
    <source>
        <strain evidence="1 2">FD4</strain>
    </source>
</reference>
<sequence length="183" mass="19755">MTQTINDNLAVIGNIETVATFTRSSGDVSALLQSGSGNEVYLRFKNSETGNNSWMAGMDDDEQFKIAYGADGEIRGAETKLYVAQSGKVGIGTTRTRNPLAIRAQGISEELISFENPQGTTKWHINQNFAGNPGLNFVESGVADGRLFIKAGGNVSIGTIIHLRTTTKLSDRKSRRPLITFAL</sequence>